<feature type="non-terminal residue" evidence="1">
    <location>
        <position position="1"/>
    </location>
</feature>
<sequence length="179" mass="20023">DTNVYKAYRSAVEKMDIQEIHPRRGETYRLGGAAFTIVCPMHYDHELENDNSIGLRLVYKDTSFLICGDASRESEEEMLRSGETLKSDVYMASHHGSRSSNSWRFLKGVDPEAVVISAGYGNPYGHPVKTVMKRIQRLGADLYRTDLQGDLTAVSDGEKITWNVNPCMNYRNGGQALAA</sequence>
<dbReference type="InterPro" id="IPR036866">
    <property type="entry name" value="RibonucZ/Hydroxyglut_hydro"/>
</dbReference>
<gene>
    <name evidence="1" type="ORF">IAA08_09395</name>
</gene>
<proteinExistence type="predicted"/>
<evidence type="ECO:0000313" key="2">
    <source>
        <dbReference type="Proteomes" id="UP000824024"/>
    </source>
</evidence>
<reference evidence="1" key="1">
    <citation type="journal article" date="2021" name="PeerJ">
        <title>Extensive microbial diversity within the chicken gut microbiome revealed by metagenomics and culture.</title>
        <authorList>
            <person name="Gilroy R."/>
            <person name="Ravi A."/>
            <person name="Getino M."/>
            <person name="Pursley I."/>
            <person name="Horton D.L."/>
            <person name="Alikhan N.F."/>
            <person name="Baker D."/>
            <person name="Gharbi K."/>
            <person name="Hall N."/>
            <person name="Watson M."/>
            <person name="Adriaenssens E.M."/>
            <person name="Foster-Nyarko E."/>
            <person name="Jarju S."/>
            <person name="Secka A."/>
            <person name="Antonio M."/>
            <person name="Oren A."/>
            <person name="Chaudhuri R.R."/>
            <person name="La Ragione R."/>
            <person name="Hildebrand F."/>
            <person name="Pallen M.J."/>
        </authorList>
    </citation>
    <scope>NUCLEOTIDE SEQUENCE</scope>
    <source>
        <strain evidence="1">CHK192-9172</strain>
    </source>
</reference>
<dbReference type="EMBL" id="DXCH01000260">
    <property type="protein sequence ID" value="HIZ08136.1"/>
    <property type="molecule type" value="Genomic_DNA"/>
</dbReference>
<dbReference type="PANTHER" id="PTHR30619">
    <property type="entry name" value="DNA INTERNALIZATION/COMPETENCE PROTEIN COMEC/REC2"/>
    <property type="match status" value="1"/>
</dbReference>
<protein>
    <submittedName>
        <fullName evidence="1">MBL fold metallo-hydrolase</fullName>
    </submittedName>
</protein>
<dbReference type="Proteomes" id="UP000824024">
    <property type="component" value="Unassembled WGS sequence"/>
</dbReference>
<reference evidence="1" key="2">
    <citation type="submission" date="2021-04" db="EMBL/GenBank/DDBJ databases">
        <authorList>
            <person name="Gilroy R."/>
        </authorList>
    </citation>
    <scope>NUCLEOTIDE SEQUENCE</scope>
    <source>
        <strain evidence="1">CHK192-9172</strain>
    </source>
</reference>
<dbReference type="Gene3D" id="3.60.15.10">
    <property type="entry name" value="Ribonuclease Z/Hydroxyacylglutathione hydrolase-like"/>
    <property type="match status" value="1"/>
</dbReference>
<comment type="caution">
    <text evidence="1">The sequence shown here is derived from an EMBL/GenBank/DDBJ whole genome shotgun (WGS) entry which is preliminary data.</text>
</comment>
<dbReference type="InterPro" id="IPR052159">
    <property type="entry name" value="Competence_DNA_uptake"/>
</dbReference>
<evidence type="ECO:0000313" key="1">
    <source>
        <dbReference type="EMBL" id="HIZ08136.1"/>
    </source>
</evidence>
<organism evidence="1 2">
    <name type="scientific">Candidatus Eubacterium avistercoris</name>
    <dbReference type="NCBI Taxonomy" id="2838567"/>
    <lineage>
        <taxon>Bacteria</taxon>
        <taxon>Bacillati</taxon>
        <taxon>Bacillota</taxon>
        <taxon>Clostridia</taxon>
        <taxon>Eubacteriales</taxon>
        <taxon>Eubacteriaceae</taxon>
        <taxon>Eubacterium</taxon>
    </lineage>
</organism>
<dbReference type="AlphaFoldDB" id="A0A9D2D485"/>
<dbReference type="PANTHER" id="PTHR30619:SF1">
    <property type="entry name" value="RECOMBINATION PROTEIN 2"/>
    <property type="match status" value="1"/>
</dbReference>
<dbReference type="SUPFAM" id="SSF56281">
    <property type="entry name" value="Metallo-hydrolase/oxidoreductase"/>
    <property type="match status" value="1"/>
</dbReference>
<accession>A0A9D2D485</accession>
<name>A0A9D2D485_9FIRM</name>